<dbReference type="GO" id="GO:0016887">
    <property type="term" value="F:ATP hydrolysis activity"/>
    <property type="evidence" value="ECO:0007669"/>
    <property type="project" value="InterPro"/>
</dbReference>
<organism evidence="6 7">
    <name type="scientific">Clostridium tertium</name>
    <dbReference type="NCBI Taxonomy" id="1559"/>
    <lineage>
        <taxon>Bacteria</taxon>
        <taxon>Bacillati</taxon>
        <taxon>Bacillota</taxon>
        <taxon>Clostridia</taxon>
        <taxon>Eubacteriales</taxon>
        <taxon>Clostridiaceae</taxon>
        <taxon>Clostridium</taxon>
    </lineage>
</organism>
<feature type="coiled-coil region" evidence="4">
    <location>
        <begin position="278"/>
        <end position="305"/>
    </location>
</feature>
<keyword evidence="7" id="KW-1185">Reference proteome</keyword>
<comment type="similarity">
    <text evidence="1">Belongs to the SMC family. SbcC subfamily.</text>
</comment>
<protein>
    <recommendedName>
        <fullName evidence="3">Nuclease SbcCD subunit C</fullName>
    </recommendedName>
</protein>
<evidence type="ECO:0000256" key="2">
    <source>
        <dbReference type="ARBA" id="ARBA00011322"/>
    </source>
</evidence>
<dbReference type="InterPro" id="IPR027417">
    <property type="entry name" value="P-loop_NTPase"/>
</dbReference>
<evidence type="ECO:0000256" key="4">
    <source>
        <dbReference type="SAM" id="Coils"/>
    </source>
</evidence>
<evidence type="ECO:0000259" key="5">
    <source>
        <dbReference type="Pfam" id="PF13476"/>
    </source>
</evidence>
<accession>A0A9X3XR06</accession>
<dbReference type="PANTHER" id="PTHR32114:SF2">
    <property type="entry name" value="ABC TRANSPORTER ABCH.3"/>
    <property type="match status" value="1"/>
</dbReference>
<dbReference type="Pfam" id="PF13558">
    <property type="entry name" value="SbcC_Walker_B"/>
    <property type="match status" value="1"/>
</dbReference>
<comment type="caution">
    <text evidence="6">The sequence shown here is derived from an EMBL/GenBank/DDBJ whole genome shotgun (WGS) entry which is preliminary data.</text>
</comment>
<sequence>MKIRKLIITGFGPYAERQELDFESSLDGKNMFVITGNTGAGKTTIFDAINFALYGEASGSERDGKNLRSDFADKSTPTEVELWFSLRNKEYYIKRSPQYFRAKQRGDGFTESKPSAEIKIGDKTVSGPKEVTRLVEEILGITCEQFKQLVMIPQGEFKKLLNSDSDKKEEIFRKIFGTKVFSDIQQNIKLEANNLKKSIEEIQRDRENRIKAFACKEDDDELRRIVNAKDLNIELILSKFKDAIDKDEAEENIIKEKLKDINIEINNISKELVLANDINKKIDNLEKYKCDLDKLNLLKHEYEVKTIKLESGKKAVTVLGFEDKYKEKKLSLLKAEESLRKSIENLNKYKKEFDDAERKLKIENEKEDLKNDLRKKIDEIEKLKEKASIYQSNKEKLDKLMKESQYIIERIKQIDIDRNKKNDLLKLLSEELENINKLKEEKSNLDIKEINYTSKQEKLNKLLSALEKCKLESQRHVKGTAFYENADKEYNDKKKNYEKLEEAFRRNQAGILAKGLIEGENCPVCGSIHHPKLATIESGNINEAAVKESKALADKFYEKRESYYRELTKIQAEISSLKEETIKPIFIEVFNKENFNDDIEISIEKVKFELKNNYSQLDKVISRKKEIEKVVSLELTKLKQKEEVEKYTEELRIDLENKNKELLAKEGELKIQETNLQNIVDEFKGTIRNVKDLEEEQLKVKGTLEKLKEDYLKAEKNFNNIKTIYDKENGNKSSLEKVTENAKLELEDALKLFKEKVLELGFENYNDYSSSRMTQVEIDELERDINKFNIDLSNAERVYNLSLEECKDLNKIDVRNIEEALEVKSNEKINLDKSEKEIYLRISQNKRIVGECINYSKLIEADEEKYKTVGKLAKVINGDNPRKISFERYVLAAYFEDIIEAANIRFSQMTCNRFELLRKEELGDKRKGQGLDLEVFDNYTGKSRDVKTLSGGECFKASLSMALGLADVVQSYSGGIQLDTMFIDEGFGTLDPESLDSAIECLIDLQDDGRVVGVISHVQELKDRIETKLEVSSTNKGSKAVFKV</sequence>
<feature type="coiled-coil region" evidence="4">
    <location>
        <begin position="332"/>
        <end position="448"/>
    </location>
</feature>
<comment type="subunit">
    <text evidence="2">Heterodimer of SbcC and SbcD.</text>
</comment>
<dbReference type="AlphaFoldDB" id="A0A9X3XR06"/>
<dbReference type="Gene3D" id="3.40.50.300">
    <property type="entry name" value="P-loop containing nucleotide triphosphate hydrolases"/>
    <property type="match status" value="2"/>
</dbReference>
<dbReference type="Pfam" id="PF13476">
    <property type="entry name" value="AAA_23"/>
    <property type="match status" value="1"/>
</dbReference>
<dbReference type="SUPFAM" id="SSF52540">
    <property type="entry name" value="P-loop containing nucleoside triphosphate hydrolases"/>
    <property type="match status" value="2"/>
</dbReference>
<name>A0A9X3XR06_9CLOT</name>
<feature type="domain" description="Rad50/SbcC-type AAA" evidence="5">
    <location>
        <begin position="5"/>
        <end position="209"/>
    </location>
</feature>
<reference evidence="6" key="1">
    <citation type="submission" date="2022-05" db="EMBL/GenBank/DDBJ databases">
        <title>Draft genome sequence of Clostridium tertium strain CP3 isolated from Peru.</title>
        <authorList>
            <person name="Hurtado R."/>
            <person name="Lima L."/>
            <person name="Sousa T."/>
            <person name="Jaiswal A.K."/>
            <person name="Tiwari S."/>
            <person name="Maturrano L."/>
            <person name="Brenig B."/>
            <person name="Azevedo V."/>
        </authorList>
    </citation>
    <scope>NUCLEOTIDE SEQUENCE</scope>
    <source>
        <strain evidence="6">CP3</strain>
    </source>
</reference>
<dbReference type="RefSeq" id="WP_008677235.1">
    <property type="nucleotide sequence ID" value="NZ_CABKOG010000003.1"/>
</dbReference>
<dbReference type="PANTHER" id="PTHR32114">
    <property type="entry name" value="ABC TRANSPORTER ABCH.3"/>
    <property type="match status" value="1"/>
</dbReference>
<evidence type="ECO:0000256" key="1">
    <source>
        <dbReference type="ARBA" id="ARBA00006930"/>
    </source>
</evidence>
<evidence type="ECO:0000313" key="7">
    <source>
        <dbReference type="Proteomes" id="UP001141183"/>
    </source>
</evidence>
<dbReference type="Proteomes" id="UP001141183">
    <property type="component" value="Unassembled WGS sequence"/>
</dbReference>
<proteinExistence type="inferred from homology"/>
<keyword evidence="4" id="KW-0175">Coiled coil</keyword>
<evidence type="ECO:0000256" key="3">
    <source>
        <dbReference type="ARBA" id="ARBA00013368"/>
    </source>
</evidence>
<gene>
    <name evidence="6" type="ORF">NE398_20770</name>
</gene>
<dbReference type="InterPro" id="IPR038729">
    <property type="entry name" value="Rad50/SbcC_AAA"/>
</dbReference>
<feature type="coiled-coil region" evidence="4">
    <location>
        <begin position="630"/>
        <end position="724"/>
    </location>
</feature>
<dbReference type="GO" id="GO:0006302">
    <property type="term" value="P:double-strand break repair"/>
    <property type="evidence" value="ECO:0007669"/>
    <property type="project" value="InterPro"/>
</dbReference>
<evidence type="ECO:0000313" key="6">
    <source>
        <dbReference type="EMBL" id="MDC4242564.1"/>
    </source>
</evidence>
<feature type="coiled-coil region" evidence="4">
    <location>
        <begin position="778"/>
        <end position="837"/>
    </location>
</feature>
<dbReference type="EMBL" id="JAMRYU010000039">
    <property type="protein sequence ID" value="MDC4242564.1"/>
    <property type="molecule type" value="Genomic_DNA"/>
</dbReference>